<dbReference type="InterPro" id="IPR014729">
    <property type="entry name" value="Rossmann-like_a/b/a_fold"/>
</dbReference>
<dbReference type="AlphaFoldDB" id="G4SVR7"/>
<dbReference type="Proteomes" id="UP000008315">
    <property type="component" value="Chromosome"/>
</dbReference>
<sequence>MIDLNVVTPKKMLIAVDALQDSALLELAASLARSQGAQLTALFIEDINLFHLAGLPFATEVDRVTSAELKFDADRIGSASARRIKRIRQQLEELSKQSELTISLTVVRGHYLAEAMAAAATMDLLLLDRPRGNRSLTIKKISVKKFSPPVWAIYDGMEGSERAFKLAIDIAESQKSGLNIILQRQSDNRIAEMEQQVKALLAGSNLASHFFIQSSRSYDSIMQYVLERGCSIVVLRADRTDPEASQSAASLFADRLGCPVLLVA</sequence>
<reference evidence="2" key="1">
    <citation type="journal article" date="2012" name="J. Bacteriol.">
        <title>Genome sequence of the haloalkaliphilic methanotrophic bacterium Methylomicrobium alcaliphilum 20Z.</title>
        <authorList>
            <person name="Vuilleumier S."/>
            <person name="Khmelenina V.N."/>
            <person name="Bringel F."/>
            <person name="Reshetnikov A.S."/>
            <person name="Lajus A."/>
            <person name="Mangenot S."/>
            <person name="Rouy Z."/>
            <person name="Op den Camp H.J."/>
            <person name="Jetten M.S."/>
            <person name="Dispirito A.A."/>
            <person name="Dunfield P."/>
            <person name="Klotz M.G."/>
            <person name="Semrau J.D."/>
            <person name="Stein L.Y."/>
            <person name="Barbe V."/>
            <person name="Medigue C."/>
            <person name="Trotsenko Y.A."/>
            <person name="Kalyuzhnaya M.G."/>
        </authorList>
    </citation>
    <scope>NUCLEOTIDE SEQUENCE [LARGE SCALE GENOMIC DNA]</scope>
    <source>
        <strain evidence="2">DSM 19304 / NCIMB 14124 / VKM B-2133 / 20Z</strain>
    </source>
</reference>
<accession>G4SVR7</accession>
<organism evidence="1 2">
    <name type="scientific">Methylotuvimicrobium alcaliphilum (strain DSM 19304 / NCIMB 14124 / VKM B-2133 / 20Z)</name>
    <name type="common">Methylomicrobium alcaliphilum</name>
    <dbReference type="NCBI Taxonomy" id="1091494"/>
    <lineage>
        <taxon>Bacteria</taxon>
        <taxon>Pseudomonadati</taxon>
        <taxon>Pseudomonadota</taxon>
        <taxon>Gammaproteobacteria</taxon>
        <taxon>Methylococcales</taxon>
        <taxon>Methylococcaceae</taxon>
        <taxon>Methylotuvimicrobium</taxon>
    </lineage>
</organism>
<name>G4SVR7_META2</name>
<dbReference type="PATRIC" id="fig|271065.3.peg.2515"/>
<gene>
    <name evidence="1" type="ordered locus">MEALZ_2446</name>
</gene>
<protein>
    <recommendedName>
        <fullName evidence="3">UspA domain-containing protein</fullName>
    </recommendedName>
</protein>
<dbReference type="STRING" id="1091494.MEALZ_2446"/>
<proteinExistence type="predicted"/>
<evidence type="ECO:0000313" key="1">
    <source>
        <dbReference type="EMBL" id="CCE24126.1"/>
    </source>
</evidence>
<dbReference type="RefSeq" id="WP_014148902.1">
    <property type="nucleotide sequence ID" value="NC_016112.1"/>
</dbReference>
<evidence type="ECO:0000313" key="2">
    <source>
        <dbReference type="Proteomes" id="UP000008315"/>
    </source>
</evidence>
<dbReference type="HOGENOM" id="CLU_086316_0_0_6"/>
<keyword evidence="2" id="KW-1185">Reference proteome</keyword>
<evidence type="ECO:0008006" key="3">
    <source>
        <dbReference type="Google" id="ProtNLM"/>
    </source>
</evidence>
<dbReference type="EMBL" id="FO082060">
    <property type="protein sequence ID" value="CCE24126.1"/>
    <property type="molecule type" value="Genomic_DNA"/>
</dbReference>
<dbReference type="KEGG" id="mah:MEALZ_2446"/>
<dbReference type="SUPFAM" id="SSF52402">
    <property type="entry name" value="Adenine nucleotide alpha hydrolases-like"/>
    <property type="match status" value="2"/>
</dbReference>
<dbReference type="Gene3D" id="3.40.50.620">
    <property type="entry name" value="HUPs"/>
    <property type="match status" value="2"/>
</dbReference>